<dbReference type="EMBL" id="FNHU01000015">
    <property type="protein sequence ID" value="SDN14229.1"/>
    <property type="molecule type" value="Genomic_DNA"/>
</dbReference>
<keyword evidence="1" id="KW-1133">Transmembrane helix</keyword>
<proteinExistence type="predicted"/>
<accession>A0A1G9YYI8</accession>
<protein>
    <submittedName>
        <fullName evidence="2">Putative peptide zinc metalloprotease protein</fullName>
    </submittedName>
</protein>
<feature type="transmembrane region" description="Helical" evidence="1">
    <location>
        <begin position="138"/>
        <end position="158"/>
    </location>
</feature>
<dbReference type="GO" id="GO:0008237">
    <property type="term" value="F:metallopeptidase activity"/>
    <property type="evidence" value="ECO:0007669"/>
    <property type="project" value="UniProtKB-KW"/>
</dbReference>
<feature type="transmembrane region" description="Helical" evidence="1">
    <location>
        <begin position="342"/>
        <end position="360"/>
    </location>
</feature>
<reference evidence="2 3" key="1">
    <citation type="submission" date="2016-10" db="EMBL/GenBank/DDBJ databases">
        <authorList>
            <person name="de Groot N.N."/>
        </authorList>
    </citation>
    <scope>NUCLEOTIDE SEQUENCE [LARGE SCALE GENOMIC DNA]</scope>
    <source>
        <strain evidence="2 3">KPR-7B</strain>
    </source>
</reference>
<evidence type="ECO:0000256" key="1">
    <source>
        <dbReference type="SAM" id="Phobius"/>
    </source>
</evidence>
<keyword evidence="2" id="KW-0482">Metalloprotease</keyword>
<keyword evidence="1" id="KW-0812">Transmembrane</keyword>
<evidence type="ECO:0000313" key="3">
    <source>
        <dbReference type="Proteomes" id="UP000199671"/>
    </source>
</evidence>
<keyword evidence="2" id="KW-0645">Protease</keyword>
<gene>
    <name evidence="2" type="ORF">SAMN04487766_1158</name>
</gene>
<feature type="transmembrane region" description="Helical" evidence="1">
    <location>
        <begin position="204"/>
        <end position="222"/>
    </location>
</feature>
<dbReference type="OrthoDB" id="2680017at2"/>
<dbReference type="Proteomes" id="UP000199671">
    <property type="component" value="Unassembled WGS sequence"/>
</dbReference>
<feature type="transmembrane region" description="Helical" evidence="1">
    <location>
        <begin position="170"/>
        <end position="189"/>
    </location>
</feature>
<sequence>MTATTSSPPAPMLRDGVEKIVGMEGLPLLHDTANGTYHRVGDVASAMIDLFDGHRTPEQIASAVNAQKVTPVLVRAAHVDALTRGLADQQLLVGGTPGRRRRTGLDRMMPRFIISRGFARILAPIVEIIRPLYRRGPLAAAVVVALVGYAAGLARVITVGAHPAVGTAPLQVATAALIALPIQLLAILMHESWHGIVCGVHGQPARGLGVAMLFWVVPVAYVDRTDAYRIRERGPRVAIALAGMVNDGWIMGATTIVASVSTGTTRLVATTLMGYQLILLVANLNPLAPSDTVSALEAATGEIDLRGRSRTLLVSTIRRRRLPGYLTALPAPRRIAYMTYGVLSYLFAAWVVLFVVWSFWRSIAAAVQGVAS</sequence>
<dbReference type="RefSeq" id="WP_092612185.1">
    <property type="nucleotide sequence ID" value="NZ_FNHU01000015.1"/>
</dbReference>
<keyword evidence="1" id="KW-0472">Membrane</keyword>
<evidence type="ECO:0000313" key="2">
    <source>
        <dbReference type="EMBL" id="SDN14229.1"/>
    </source>
</evidence>
<dbReference type="AlphaFoldDB" id="A0A1G9YYI8"/>
<name>A0A1G9YYI8_9ACTO</name>
<keyword evidence="2" id="KW-0378">Hydrolase</keyword>
<dbReference type="GO" id="GO:0006508">
    <property type="term" value="P:proteolysis"/>
    <property type="evidence" value="ECO:0007669"/>
    <property type="project" value="UniProtKB-KW"/>
</dbReference>
<organism evidence="2 3">
    <name type="scientific">Actinomyces ruminicola</name>
    <dbReference type="NCBI Taxonomy" id="332524"/>
    <lineage>
        <taxon>Bacteria</taxon>
        <taxon>Bacillati</taxon>
        <taxon>Actinomycetota</taxon>
        <taxon>Actinomycetes</taxon>
        <taxon>Actinomycetales</taxon>
        <taxon>Actinomycetaceae</taxon>
        <taxon>Actinomyces</taxon>
    </lineage>
</organism>